<accession>A0AAV3P9J5</accession>
<dbReference type="PANTHER" id="PTHR34658">
    <property type="entry name" value="OS01G0151800 PROTEIN"/>
    <property type="match status" value="1"/>
</dbReference>
<dbReference type="Proteomes" id="UP001454036">
    <property type="component" value="Unassembled WGS sequence"/>
</dbReference>
<evidence type="ECO:0000256" key="1">
    <source>
        <dbReference type="SAM" id="Phobius"/>
    </source>
</evidence>
<proteinExistence type="predicted"/>
<organism evidence="2 3">
    <name type="scientific">Lithospermum erythrorhizon</name>
    <name type="common">Purple gromwell</name>
    <name type="synonym">Lithospermum officinale var. erythrorhizon</name>
    <dbReference type="NCBI Taxonomy" id="34254"/>
    <lineage>
        <taxon>Eukaryota</taxon>
        <taxon>Viridiplantae</taxon>
        <taxon>Streptophyta</taxon>
        <taxon>Embryophyta</taxon>
        <taxon>Tracheophyta</taxon>
        <taxon>Spermatophyta</taxon>
        <taxon>Magnoliopsida</taxon>
        <taxon>eudicotyledons</taxon>
        <taxon>Gunneridae</taxon>
        <taxon>Pentapetalae</taxon>
        <taxon>asterids</taxon>
        <taxon>lamiids</taxon>
        <taxon>Boraginales</taxon>
        <taxon>Boraginaceae</taxon>
        <taxon>Boraginoideae</taxon>
        <taxon>Lithospermeae</taxon>
        <taxon>Lithospermum</taxon>
    </lineage>
</organism>
<keyword evidence="1" id="KW-0812">Transmembrane</keyword>
<dbReference type="EMBL" id="BAABME010001185">
    <property type="protein sequence ID" value="GAA0148110.1"/>
    <property type="molecule type" value="Genomic_DNA"/>
</dbReference>
<keyword evidence="1" id="KW-1133">Transmembrane helix</keyword>
<comment type="caution">
    <text evidence="2">The sequence shown here is derived from an EMBL/GenBank/DDBJ whole genome shotgun (WGS) entry which is preliminary data.</text>
</comment>
<dbReference type="PANTHER" id="PTHR34658:SF5">
    <property type="entry name" value="PROTEIN, PUTATIVE-RELATED"/>
    <property type="match status" value="1"/>
</dbReference>
<gene>
    <name evidence="2" type="ORF">LIER_07639</name>
</gene>
<keyword evidence="3" id="KW-1185">Reference proteome</keyword>
<evidence type="ECO:0000313" key="2">
    <source>
        <dbReference type="EMBL" id="GAA0148110.1"/>
    </source>
</evidence>
<keyword evidence="1" id="KW-0472">Membrane</keyword>
<sequence>MSQSMHQLLLSPTTQFVVLRSLLLIVLAGVGSMSAEHAFMFSLSPSSNLSQSCVTQGLAGLPLDIPREIICVPAHLVKPSRFDALVPFVLAALLVSASANLIKCVLLGR</sequence>
<reference evidence="2 3" key="1">
    <citation type="submission" date="2024-01" db="EMBL/GenBank/DDBJ databases">
        <title>The complete chloroplast genome sequence of Lithospermum erythrorhizon: insights into the phylogenetic relationship among Boraginaceae species and the maternal lineages of purple gromwells.</title>
        <authorList>
            <person name="Okada T."/>
            <person name="Watanabe K."/>
        </authorList>
    </citation>
    <scope>NUCLEOTIDE SEQUENCE [LARGE SCALE GENOMIC DNA]</scope>
</reference>
<feature type="transmembrane region" description="Helical" evidence="1">
    <location>
        <begin position="84"/>
        <end position="106"/>
    </location>
</feature>
<evidence type="ECO:0000313" key="3">
    <source>
        <dbReference type="Proteomes" id="UP001454036"/>
    </source>
</evidence>
<protein>
    <submittedName>
        <fullName evidence="2">Uncharacterized protein</fullName>
    </submittedName>
</protein>
<name>A0AAV3P9J5_LITER</name>
<dbReference type="AlphaFoldDB" id="A0AAV3P9J5"/>